<dbReference type="PANTHER" id="PTHR33284">
    <property type="entry name" value="RIBOSOMAL PROTEIN L25/GLN-TRNA SYNTHETASE, ANTI-CODON-BINDING DOMAIN-CONTAINING PROTEIN"/>
    <property type="match status" value="1"/>
</dbReference>
<dbReference type="InterPro" id="IPR020057">
    <property type="entry name" value="Ribosomal_bL25_b-dom"/>
</dbReference>
<name>D8U4P4_VOLCA</name>
<dbReference type="Gene3D" id="2.170.120.20">
    <property type="entry name" value="Ribosomal protein L25, beta domain"/>
    <property type="match status" value="1"/>
</dbReference>
<keyword evidence="3" id="KW-1185">Reference proteome</keyword>
<dbReference type="SUPFAM" id="SSF50715">
    <property type="entry name" value="Ribosomal protein L25-like"/>
    <property type="match status" value="1"/>
</dbReference>
<dbReference type="GO" id="GO:0022625">
    <property type="term" value="C:cytosolic large ribosomal subunit"/>
    <property type="evidence" value="ECO:0007669"/>
    <property type="project" value="TreeGrafter"/>
</dbReference>
<reference evidence="2 3" key="1">
    <citation type="journal article" date="2010" name="Science">
        <title>Genomic analysis of organismal complexity in the multicellular green alga Volvox carteri.</title>
        <authorList>
            <person name="Prochnik S.E."/>
            <person name="Umen J."/>
            <person name="Nedelcu A.M."/>
            <person name="Hallmann A."/>
            <person name="Miller S.M."/>
            <person name="Nishii I."/>
            <person name="Ferris P."/>
            <person name="Kuo A."/>
            <person name="Mitros T."/>
            <person name="Fritz-Laylin L.K."/>
            <person name="Hellsten U."/>
            <person name="Chapman J."/>
            <person name="Simakov O."/>
            <person name="Rensing S.A."/>
            <person name="Terry A."/>
            <person name="Pangilinan J."/>
            <person name="Kapitonov V."/>
            <person name="Jurka J."/>
            <person name="Salamov A."/>
            <person name="Shapiro H."/>
            <person name="Schmutz J."/>
            <person name="Grimwood J."/>
            <person name="Lindquist E."/>
            <person name="Lucas S."/>
            <person name="Grigoriev I.V."/>
            <person name="Schmitt R."/>
            <person name="Kirk D."/>
            <person name="Rokhsar D.S."/>
        </authorList>
    </citation>
    <scope>NUCLEOTIDE SEQUENCE [LARGE SCALE GENOMIC DNA]</scope>
    <source>
        <strain evidence="3">f. Nagariensis / Eve</strain>
    </source>
</reference>
<evidence type="ECO:0000313" key="2">
    <source>
        <dbReference type="EMBL" id="EFJ45223.1"/>
    </source>
</evidence>
<dbReference type="STRING" id="3068.D8U4P4"/>
<dbReference type="GO" id="GO:0003735">
    <property type="term" value="F:structural constituent of ribosome"/>
    <property type="evidence" value="ECO:0007669"/>
    <property type="project" value="InterPro"/>
</dbReference>
<dbReference type="EMBL" id="GL378358">
    <property type="protein sequence ID" value="EFJ45223.1"/>
    <property type="molecule type" value="Genomic_DNA"/>
</dbReference>
<sequence length="299" mass="32977">MSLGIAALGAAAFRSGITPLHGARGWLCTLLVQSSDPHGWLSDLTSCRRQHTLTERQPFSVVQAAILQELHSINAFLAADSHLDGRRRSSLVLSAQSLPAPLPPHQVEPELPSLEAHVRDPEHGMARCAVKWLRRSGRVPGQVHSLMGSPGPGGRGVWELNVHFDETSLARMCHFPRTVPSLRGHGSDIANTQHPRLEGIEMIYCPVDRVVLVDVPVRLVNDEMAPGVRKGGWMCMLKRTVRYKALGNAIPPYIEVNVRHLDLEQDLLVRDLPIPPGTKIYEKNFNAPVVRCTMDVGKD</sequence>
<gene>
    <name evidence="2" type="ORF">VOLCADRAFT_106036</name>
</gene>
<dbReference type="GO" id="GO:0006412">
    <property type="term" value="P:translation"/>
    <property type="evidence" value="ECO:0007669"/>
    <property type="project" value="InterPro"/>
</dbReference>
<dbReference type="InParanoid" id="D8U4P4"/>
<dbReference type="PANTHER" id="PTHR33284:SF1">
    <property type="entry name" value="RIBOSOMAL PROTEIN L25_GLN-TRNA SYNTHETASE, ANTI-CODON-BINDING DOMAIN-CONTAINING PROTEIN"/>
    <property type="match status" value="1"/>
</dbReference>
<evidence type="ECO:0000259" key="1">
    <source>
        <dbReference type="Pfam" id="PF14693"/>
    </source>
</evidence>
<feature type="domain" description="Large ribosomal subunit protein bL25 beta" evidence="1">
    <location>
        <begin position="212"/>
        <end position="293"/>
    </location>
</feature>
<dbReference type="GO" id="GO:0008097">
    <property type="term" value="F:5S rRNA binding"/>
    <property type="evidence" value="ECO:0007669"/>
    <property type="project" value="TreeGrafter"/>
</dbReference>
<dbReference type="Proteomes" id="UP000001058">
    <property type="component" value="Unassembled WGS sequence"/>
</dbReference>
<dbReference type="eggNOG" id="ENOG502QPTI">
    <property type="taxonomic scope" value="Eukaryota"/>
</dbReference>
<dbReference type="OrthoDB" id="193674at2759"/>
<dbReference type="InterPro" id="IPR020930">
    <property type="entry name" value="Ribosomal_uL5_bac-type"/>
</dbReference>
<protein>
    <recommendedName>
        <fullName evidence="1">Large ribosomal subunit protein bL25 beta domain-containing protein</fullName>
    </recommendedName>
</protein>
<organism evidence="3">
    <name type="scientific">Volvox carteri f. nagariensis</name>
    <dbReference type="NCBI Taxonomy" id="3068"/>
    <lineage>
        <taxon>Eukaryota</taxon>
        <taxon>Viridiplantae</taxon>
        <taxon>Chlorophyta</taxon>
        <taxon>core chlorophytes</taxon>
        <taxon>Chlorophyceae</taxon>
        <taxon>CS clade</taxon>
        <taxon>Chlamydomonadales</taxon>
        <taxon>Volvocaceae</taxon>
        <taxon>Volvox</taxon>
    </lineage>
</organism>
<proteinExistence type="predicted"/>
<accession>D8U4P4</accession>
<dbReference type="Pfam" id="PF14693">
    <property type="entry name" value="Ribosomal_TL5_C"/>
    <property type="match status" value="1"/>
</dbReference>
<evidence type="ECO:0000313" key="3">
    <source>
        <dbReference type="Proteomes" id="UP000001058"/>
    </source>
</evidence>
<dbReference type="AlphaFoldDB" id="D8U4P4"/>
<dbReference type="InterPro" id="IPR011035">
    <property type="entry name" value="Ribosomal_bL25/Gln-tRNA_synth"/>
</dbReference>
<dbReference type="GeneID" id="9616327"/>
<dbReference type="KEGG" id="vcn:VOLCADRAFT_106036"/>
<dbReference type="RefSeq" id="XP_002953599.1">
    <property type="nucleotide sequence ID" value="XM_002953553.1"/>
</dbReference>
<dbReference type="InterPro" id="IPR037121">
    <property type="entry name" value="Ribosomal_bL25_C"/>
</dbReference>